<evidence type="ECO:0000313" key="1">
    <source>
        <dbReference type="EMBL" id="KAK7075595.1"/>
    </source>
</evidence>
<proteinExistence type="predicted"/>
<feature type="non-terminal residue" evidence="1">
    <location>
        <position position="58"/>
    </location>
</feature>
<organism evidence="1 2">
    <name type="scientific">Halocaridina rubra</name>
    <name type="common">Hawaiian red shrimp</name>
    <dbReference type="NCBI Taxonomy" id="373956"/>
    <lineage>
        <taxon>Eukaryota</taxon>
        <taxon>Metazoa</taxon>
        <taxon>Ecdysozoa</taxon>
        <taxon>Arthropoda</taxon>
        <taxon>Crustacea</taxon>
        <taxon>Multicrustacea</taxon>
        <taxon>Malacostraca</taxon>
        <taxon>Eumalacostraca</taxon>
        <taxon>Eucarida</taxon>
        <taxon>Decapoda</taxon>
        <taxon>Pleocyemata</taxon>
        <taxon>Caridea</taxon>
        <taxon>Atyoidea</taxon>
        <taxon>Atyidae</taxon>
        <taxon>Halocaridina</taxon>
    </lineage>
</organism>
<gene>
    <name evidence="1" type="ORF">SK128_017702</name>
</gene>
<evidence type="ECO:0000313" key="2">
    <source>
        <dbReference type="Proteomes" id="UP001381693"/>
    </source>
</evidence>
<dbReference type="Proteomes" id="UP001381693">
    <property type="component" value="Unassembled WGS sequence"/>
</dbReference>
<protein>
    <submittedName>
        <fullName evidence="1">Uncharacterized protein</fullName>
    </submittedName>
</protein>
<reference evidence="1 2" key="1">
    <citation type="submission" date="2023-11" db="EMBL/GenBank/DDBJ databases">
        <title>Halocaridina rubra genome assembly.</title>
        <authorList>
            <person name="Smith C."/>
        </authorList>
    </citation>
    <scope>NUCLEOTIDE SEQUENCE [LARGE SCALE GENOMIC DNA]</scope>
    <source>
        <strain evidence="1">EP-1</strain>
        <tissue evidence="1">Whole</tissue>
    </source>
</reference>
<dbReference type="AlphaFoldDB" id="A0AAN9A808"/>
<sequence length="58" mass="7009">SLSLKLRGRSQRPCWRTAHRSRNFLPCFMQRAGKYCKIRRDKHIHDMLKQLCSLHSQQ</sequence>
<name>A0AAN9A808_HALRR</name>
<accession>A0AAN9A808</accession>
<feature type="non-terminal residue" evidence="1">
    <location>
        <position position="1"/>
    </location>
</feature>
<comment type="caution">
    <text evidence="1">The sequence shown here is derived from an EMBL/GenBank/DDBJ whole genome shotgun (WGS) entry which is preliminary data.</text>
</comment>
<dbReference type="EMBL" id="JAXCGZ010010368">
    <property type="protein sequence ID" value="KAK7075595.1"/>
    <property type="molecule type" value="Genomic_DNA"/>
</dbReference>
<keyword evidence="2" id="KW-1185">Reference proteome</keyword>